<feature type="domain" description="Trehalase-like N-terminal" evidence="2">
    <location>
        <begin position="8"/>
        <end position="132"/>
    </location>
</feature>
<dbReference type="PANTHER" id="PTHR31616:SF0">
    <property type="entry name" value="GLUCAN 1,4-ALPHA-GLUCOSIDASE"/>
    <property type="match status" value="1"/>
</dbReference>
<dbReference type="Pfam" id="PF19291">
    <property type="entry name" value="TREH_N"/>
    <property type="match status" value="1"/>
</dbReference>
<dbReference type="InterPro" id="IPR011613">
    <property type="entry name" value="GH15-like"/>
</dbReference>
<keyword evidence="3" id="KW-0378">Hydrolase</keyword>
<evidence type="ECO:0000313" key="3">
    <source>
        <dbReference type="EMBL" id="MBS7810591.1"/>
    </source>
</evidence>
<accession>A0ABS5QA58</accession>
<evidence type="ECO:0000259" key="1">
    <source>
        <dbReference type="Pfam" id="PF00723"/>
    </source>
</evidence>
<protein>
    <submittedName>
        <fullName evidence="3">Glycoside hydrolase family 15 protein</fullName>
    </submittedName>
</protein>
<dbReference type="Proteomes" id="UP000766336">
    <property type="component" value="Unassembled WGS sequence"/>
</dbReference>
<dbReference type="EMBL" id="JAHCDA010000001">
    <property type="protein sequence ID" value="MBS7810591.1"/>
    <property type="molecule type" value="Genomic_DNA"/>
</dbReference>
<evidence type="ECO:0000259" key="2">
    <source>
        <dbReference type="Pfam" id="PF19291"/>
    </source>
</evidence>
<sequence length="597" mass="66516">MAQPLDLAAIGNGTVAALVNDEGRVSWMCWPRLDGDPIFCGLLDGTEPEGGFCEVSVTRFASSKQRYRRNTAILETELSDDRGNTLRITDHMPRFRRFGRMFRPPMLVRRIEPVTGRPRIRLRVRPRFGWGEEAPSGRSGSNHIRYVGEAGTLRVTTDAPLGFVMGETEFALDRPISMLLGQDDTVDGATARIAREFEDETASYWEDWVRGLSVPFEWQDAVIRAAITLKLCAHDDTGGIVAALTTSIPEAPGTARNWDYRFCWLRDSHFTVMALNRLGATRTMEGYINYIIGAVLEQEPMLKPVYPLVPNGPIDEWIATSLKGFRGDGPVRVGNAAAIQVQNDVWGSVVLASAMMFFDRRLPSPGDEALYRRLVPIGDRAEQAALTPDAGIWEYRGRARIHTFSAAMCWGAVDRLGRIAAHLGLKEEAADWKRRADRLKDAILDGAWNASSGALQEVFGGEGLDAALLLLPEIGLLPPSDPRFVATVEAIERELMRDGLLLRYGLPDDFGVPDTAFLVCSFWLVDALHSIGRKEDARKLFEKILSLRNHVGLLAEDVEPKTGQLWGNFPQTYSQVGLILSAMRLSRSWEDGFWRAW</sequence>
<proteinExistence type="predicted"/>
<feature type="domain" description="GH15-like" evidence="1">
    <location>
        <begin position="220"/>
        <end position="579"/>
    </location>
</feature>
<dbReference type="InterPro" id="IPR045582">
    <property type="entry name" value="Trehalase-like_N"/>
</dbReference>
<evidence type="ECO:0000313" key="4">
    <source>
        <dbReference type="Proteomes" id="UP000766336"/>
    </source>
</evidence>
<gene>
    <name evidence="3" type="ORF">KHU32_06560</name>
</gene>
<dbReference type="PANTHER" id="PTHR31616">
    <property type="entry name" value="TREHALASE"/>
    <property type="match status" value="1"/>
</dbReference>
<dbReference type="InterPro" id="IPR008928">
    <property type="entry name" value="6-hairpin_glycosidase_sf"/>
</dbReference>
<dbReference type="SUPFAM" id="SSF48208">
    <property type="entry name" value="Six-hairpin glycosidases"/>
    <property type="match status" value="1"/>
</dbReference>
<organism evidence="3 4">
    <name type="scientific">Roseococcus pinisoli</name>
    <dbReference type="NCBI Taxonomy" id="2835040"/>
    <lineage>
        <taxon>Bacteria</taxon>
        <taxon>Pseudomonadati</taxon>
        <taxon>Pseudomonadota</taxon>
        <taxon>Alphaproteobacteria</taxon>
        <taxon>Acetobacterales</taxon>
        <taxon>Roseomonadaceae</taxon>
        <taxon>Roseococcus</taxon>
    </lineage>
</organism>
<dbReference type="InterPro" id="IPR012341">
    <property type="entry name" value="6hp_glycosidase-like_sf"/>
</dbReference>
<dbReference type="Pfam" id="PF00723">
    <property type="entry name" value="Glyco_hydro_15"/>
    <property type="match status" value="1"/>
</dbReference>
<keyword evidence="4" id="KW-1185">Reference proteome</keyword>
<dbReference type="RefSeq" id="WP_213669203.1">
    <property type="nucleotide sequence ID" value="NZ_JAHCDA010000001.1"/>
</dbReference>
<reference evidence="3 4" key="1">
    <citation type="submission" date="2021-05" db="EMBL/GenBank/DDBJ databases">
        <title>Roseococcus sp. XZZS9, whole genome shotgun sequencing project.</title>
        <authorList>
            <person name="Zhao G."/>
            <person name="Shen L."/>
        </authorList>
    </citation>
    <scope>NUCLEOTIDE SEQUENCE [LARGE SCALE GENOMIC DNA]</scope>
    <source>
        <strain evidence="3 4">XZZS9</strain>
    </source>
</reference>
<comment type="caution">
    <text evidence="3">The sequence shown here is derived from an EMBL/GenBank/DDBJ whole genome shotgun (WGS) entry which is preliminary data.</text>
</comment>
<dbReference type="GO" id="GO:0016787">
    <property type="term" value="F:hydrolase activity"/>
    <property type="evidence" value="ECO:0007669"/>
    <property type="project" value="UniProtKB-KW"/>
</dbReference>
<name>A0ABS5QA58_9PROT</name>
<dbReference type="Gene3D" id="1.50.10.10">
    <property type="match status" value="1"/>
</dbReference>